<keyword evidence="1" id="KW-1133">Transmembrane helix</keyword>
<evidence type="ECO:0000313" key="3">
    <source>
        <dbReference type="Proteomes" id="UP000288623"/>
    </source>
</evidence>
<protein>
    <submittedName>
        <fullName evidence="2">Uncharacterized protein</fullName>
    </submittedName>
</protein>
<dbReference type="EMBL" id="JTFC01000011">
    <property type="protein sequence ID" value="RUS57820.1"/>
    <property type="molecule type" value="Genomic_DNA"/>
</dbReference>
<reference evidence="2 3" key="1">
    <citation type="submission" date="2014-11" db="EMBL/GenBank/DDBJ databases">
        <title>Genome sequence and analysis of novel Kurthia sp.</title>
        <authorList>
            <person name="Lawson J.N."/>
            <person name="Gonzalez J.E."/>
            <person name="Rinauldi L."/>
            <person name="Xuan Z."/>
            <person name="Firman A."/>
            <person name="Shaddox L."/>
            <person name="Trudeau A."/>
            <person name="Shah S."/>
            <person name="Reiman D."/>
        </authorList>
    </citation>
    <scope>NUCLEOTIDE SEQUENCE [LARGE SCALE GENOMIC DNA]</scope>
    <source>
        <strain evidence="2 3">3B1D</strain>
    </source>
</reference>
<proteinExistence type="predicted"/>
<evidence type="ECO:0000313" key="2">
    <source>
        <dbReference type="EMBL" id="RUS57820.1"/>
    </source>
</evidence>
<comment type="caution">
    <text evidence="2">The sequence shown here is derived from an EMBL/GenBank/DDBJ whole genome shotgun (WGS) entry which is preliminary data.</text>
</comment>
<feature type="transmembrane region" description="Helical" evidence="1">
    <location>
        <begin position="5"/>
        <end position="25"/>
    </location>
</feature>
<dbReference type="Proteomes" id="UP000288623">
    <property type="component" value="Unassembled WGS sequence"/>
</dbReference>
<evidence type="ECO:0000256" key="1">
    <source>
        <dbReference type="SAM" id="Phobius"/>
    </source>
</evidence>
<name>A0A433RX04_9BACL</name>
<organism evidence="2 3">
    <name type="scientific">Candidatus Kurthia intestinigallinarum</name>
    <dbReference type="NCBI Taxonomy" id="1562256"/>
    <lineage>
        <taxon>Bacteria</taxon>
        <taxon>Bacillati</taxon>
        <taxon>Bacillota</taxon>
        <taxon>Bacilli</taxon>
        <taxon>Bacillales</taxon>
        <taxon>Caryophanaceae</taxon>
        <taxon>Kurthia</taxon>
    </lineage>
</organism>
<sequence>MNKNWLMSLLVIVFIYQLGFFAVHLPSFLHYLYWGSASILGLVIGFYSLKNFYKKLPVAVLGKLTFLIGGFTSSLLLLELATLNM</sequence>
<feature type="transmembrane region" description="Helical" evidence="1">
    <location>
        <begin position="56"/>
        <end position="78"/>
    </location>
</feature>
<keyword evidence="1" id="KW-0472">Membrane</keyword>
<keyword evidence="3" id="KW-1185">Reference proteome</keyword>
<accession>A0A433RX04</accession>
<gene>
    <name evidence="2" type="ORF">QI30_03835</name>
</gene>
<feature type="transmembrane region" description="Helical" evidence="1">
    <location>
        <begin position="31"/>
        <end position="49"/>
    </location>
</feature>
<keyword evidence="1" id="KW-0812">Transmembrane</keyword>
<dbReference type="AlphaFoldDB" id="A0A433RX04"/>
<dbReference type="RefSeq" id="WP_126989636.1">
    <property type="nucleotide sequence ID" value="NZ_JTFC01000011.1"/>
</dbReference>